<sequence length="147" mass="17142">MFNRKIKRLVLISMIVILLLIFLFLFFKIRKPIYWAQNLKTENVSNIKVTVQPPINDKSYKIFEPDEFDNVVAQINQCAEKFTINPSKPSGLSIVYDITMKNGDIHTVANNEMDIIIDGIYYKGNNEWIRQWLDEVVDEVDNASLEN</sequence>
<proteinExistence type="predicted"/>
<evidence type="ECO:0000256" key="1">
    <source>
        <dbReference type="SAM" id="Phobius"/>
    </source>
</evidence>
<keyword evidence="3" id="KW-1185">Reference proteome</keyword>
<dbReference type="EMBL" id="JAOQJQ010000001">
    <property type="protein sequence ID" value="MCU6761258.1"/>
    <property type="molecule type" value="Genomic_DNA"/>
</dbReference>
<protein>
    <submittedName>
        <fullName evidence="2">Uncharacterized protein</fullName>
    </submittedName>
</protein>
<dbReference type="Proteomes" id="UP001652442">
    <property type="component" value="Unassembled WGS sequence"/>
</dbReference>
<gene>
    <name evidence="2" type="ORF">OCV88_02760</name>
</gene>
<accession>A0ABT2TGD4</accession>
<keyword evidence="1" id="KW-0812">Transmembrane</keyword>
<organism evidence="2 3">
    <name type="scientific">Brotonthovivens ammoniilytica</name>
    <dbReference type="NCBI Taxonomy" id="2981725"/>
    <lineage>
        <taxon>Bacteria</taxon>
        <taxon>Bacillati</taxon>
        <taxon>Bacillota</taxon>
        <taxon>Clostridia</taxon>
        <taxon>Lachnospirales</taxon>
        <taxon>Lachnospiraceae</taxon>
        <taxon>Brotonthovivens</taxon>
    </lineage>
</organism>
<reference evidence="2 3" key="1">
    <citation type="journal article" date="2021" name="ISME Commun">
        <title>Automated analysis of genomic sequences facilitates high-throughput and comprehensive description of bacteria.</title>
        <authorList>
            <person name="Hitch T.C.A."/>
        </authorList>
    </citation>
    <scope>NUCLEOTIDE SEQUENCE [LARGE SCALE GENOMIC DNA]</scope>
    <source>
        <strain evidence="2 3">Sanger_109</strain>
    </source>
</reference>
<evidence type="ECO:0000313" key="3">
    <source>
        <dbReference type="Proteomes" id="UP001652442"/>
    </source>
</evidence>
<evidence type="ECO:0000313" key="2">
    <source>
        <dbReference type="EMBL" id="MCU6761258.1"/>
    </source>
</evidence>
<keyword evidence="1" id="KW-0472">Membrane</keyword>
<keyword evidence="1" id="KW-1133">Transmembrane helix</keyword>
<feature type="transmembrane region" description="Helical" evidence="1">
    <location>
        <begin position="6"/>
        <end position="27"/>
    </location>
</feature>
<dbReference type="RefSeq" id="WP_158424099.1">
    <property type="nucleotide sequence ID" value="NZ_JAOQJQ010000001.1"/>
</dbReference>
<comment type="caution">
    <text evidence="2">The sequence shown here is derived from an EMBL/GenBank/DDBJ whole genome shotgun (WGS) entry which is preliminary data.</text>
</comment>
<name>A0ABT2TGD4_9FIRM</name>